<dbReference type="Proteomes" id="UP000214666">
    <property type="component" value="Chromosome"/>
</dbReference>
<dbReference type="GO" id="GO:0016740">
    <property type="term" value="F:transferase activity"/>
    <property type="evidence" value="ECO:0007669"/>
    <property type="project" value="UniProtKB-KW"/>
</dbReference>
<dbReference type="AlphaFoldDB" id="A0A222WP01"/>
<keyword evidence="4" id="KW-1185">Reference proteome</keyword>
<protein>
    <submittedName>
        <fullName evidence="3">Glycosyl transferase family 2</fullName>
    </submittedName>
</protein>
<dbReference type="InterPro" id="IPR001173">
    <property type="entry name" value="Glyco_trans_2-like"/>
</dbReference>
<evidence type="ECO:0000256" key="1">
    <source>
        <dbReference type="ARBA" id="ARBA00006739"/>
    </source>
</evidence>
<reference evidence="3 4" key="1">
    <citation type="submission" date="2017-03" db="EMBL/GenBank/DDBJ databases">
        <title>Complete genome sequence of Paenibacillus Kribbensis producing bioflocculants.</title>
        <authorList>
            <person name="Lee H.-G."/>
            <person name="Oh H.-M."/>
        </authorList>
    </citation>
    <scope>NUCLEOTIDE SEQUENCE [LARGE SCALE GENOMIC DNA]</scope>
    <source>
        <strain evidence="3 4">AM49</strain>
    </source>
</reference>
<dbReference type="OrthoDB" id="9800276at2"/>
<proteinExistence type="inferred from homology"/>
<dbReference type="PANTHER" id="PTHR22916">
    <property type="entry name" value="GLYCOSYLTRANSFERASE"/>
    <property type="match status" value="1"/>
</dbReference>
<organism evidence="3 4">
    <name type="scientific">Paenibacillus kribbensis</name>
    <dbReference type="NCBI Taxonomy" id="172713"/>
    <lineage>
        <taxon>Bacteria</taxon>
        <taxon>Bacillati</taxon>
        <taxon>Bacillota</taxon>
        <taxon>Bacilli</taxon>
        <taxon>Bacillales</taxon>
        <taxon>Paenibacillaceae</taxon>
        <taxon>Paenibacillus</taxon>
    </lineage>
</organism>
<dbReference type="SUPFAM" id="SSF53448">
    <property type="entry name" value="Nucleotide-diphospho-sugar transferases"/>
    <property type="match status" value="1"/>
</dbReference>
<dbReference type="EMBL" id="CP020028">
    <property type="protein sequence ID" value="ASR47702.1"/>
    <property type="molecule type" value="Genomic_DNA"/>
</dbReference>
<dbReference type="KEGG" id="pkb:B4V02_13965"/>
<evidence type="ECO:0000313" key="3">
    <source>
        <dbReference type="EMBL" id="ASR47702.1"/>
    </source>
</evidence>
<comment type="similarity">
    <text evidence="1">Belongs to the glycosyltransferase 2 family.</text>
</comment>
<dbReference type="Gene3D" id="3.90.550.10">
    <property type="entry name" value="Spore Coat Polysaccharide Biosynthesis Protein SpsA, Chain A"/>
    <property type="match status" value="1"/>
</dbReference>
<dbReference type="Pfam" id="PF00535">
    <property type="entry name" value="Glycos_transf_2"/>
    <property type="match status" value="1"/>
</dbReference>
<keyword evidence="3" id="KW-0808">Transferase</keyword>
<gene>
    <name evidence="3" type="ORF">B4V02_13965</name>
</gene>
<feature type="domain" description="Glycosyltransferase 2-like" evidence="2">
    <location>
        <begin position="126"/>
        <end position="252"/>
    </location>
</feature>
<dbReference type="InterPro" id="IPR029044">
    <property type="entry name" value="Nucleotide-diphossugar_trans"/>
</dbReference>
<name>A0A222WP01_9BACL</name>
<dbReference type="RefSeq" id="WP_094155265.1">
    <property type="nucleotide sequence ID" value="NZ_CP020028.1"/>
</dbReference>
<evidence type="ECO:0000259" key="2">
    <source>
        <dbReference type="Pfam" id="PF00535"/>
    </source>
</evidence>
<accession>A0A222WP01</accession>
<sequence>MSLNFTPLLTTHLFVSKKVLKDDVKELIDRLEENHITIKRYEADQPLIDISLQKPRVYISLGEEWGEFSALKALPGHEKKRWLHFQSPDEIQPMHLFFCWLKATDPLPENRTIPPTHFSSNTPLISVFTASYRSKEKIQRPYQSLLKQTYKNWEWVIVDDSGDEDETYKEHLLPLEDHRVRRYRQDSRNGYIGAIKRFAAGLCTGEILVEVDHDDELTPDCLEKIVKAFQQNPDCGFVYGDCAEVYAGSNHAHWYGWDCGFGYSVHYRVWLHEMNRWQNVQKHTTINGKTICHLVGLPNHPRAWTRDCYHLIGGHRNELLVADDYDMLVRTFLCTKIVNVPDLIYIQYRNEHGNNTTFLRNKQIQVLVGELYRCYFQRIQMRLKELELPELLPYRRIWETSTNDPARKSAHVIQEDTSRFSILFPIPHSCPEIEHTQLIKTLQKGIENNFREIEIVVVGRIPSEIETYASKAPRGAIRWWPMEPNDSLETCIQYAKFIASCKEKVVVLP</sequence>
<evidence type="ECO:0000313" key="4">
    <source>
        <dbReference type="Proteomes" id="UP000214666"/>
    </source>
</evidence>